<keyword evidence="3" id="KW-0804">Transcription</keyword>
<accession>A0A0M5KZ54</accession>
<dbReference type="GO" id="GO:0043565">
    <property type="term" value="F:sequence-specific DNA binding"/>
    <property type="evidence" value="ECO:0007669"/>
    <property type="project" value="InterPro"/>
</dbReference>
<dbReference type="EMBL" id="CP012669">
    <property type="protein sequence ID" value="ALE17961.1"/>
    <property type="molecule type" value="Genomic_DNA"/>
</dbReference>
<evidence type="ECO:0000313" key="5">
    <source>
        <dbReference type="EMBL" id="ALE17961.1"/>
    </source>
</evidence>
<keyword evidence="6" id="KW-1185">Reference proteome</keyword>
<dbReference type="InterPro" id="IPR018060">
    <property type="entry name" value="HTH_AraC"/>
</dbReference>
<dbReference type="PANTHER" id="PTHR46796">
    <property type="entry name" value="HTH-TYPE TRANSCRIPTIONAL ACTIVATOR RHAS-RELATED"/>
    <property type="match status" value="1"/>
</dbReference>
<dbReference type="PATRIC" id="fig|361183.4.peg.2643"/>
<dbReference type="RefSeq" id="WP_198143538.1">
    <property type="nucleotide sequence ID" value="NZ_CP012669.1"/>
</dbReference>
<evidence type="ECO:0000256" key="3">
    <source>
        <dbReference type="ARBA" id="ARBA00023163"/>
    </source>
</evidence>
<dbReference type="PANTHER" id="PTHR46796:SF13">
    <property type="entry name" value="HTH-TYPE TRANSCRIPTIONAL ACTIVATOR RHAS"/>
    <property type="match status" value="1"/>
</dbReference>
<evidence type="ECO:0000259" key="4">
    <source>
        <dbReference type="PROSITE" id="PS01124"/>
    </source>
</evidence>
<reference evidence="5 6" key="1">
    <citation type="submission" date="2015-09" db="EMBL/GenBank/DDBJ databases">
        <title>Complete genome sequence of a benzo[a]pyrene-degrading bacterium Altererythrobacter epoxidivorans CGMCC 1.7731T.</title>
        <authorList>
            <person name="Li Z."/>
            <person name="Cheng H."/>
            <person name="Huo Y."/>
            <person name="Xu X."/>
        </authorList>
    </citation>
    <scope>NUCLEOTIDE SEQUENCE [LARGE SCALE GENOMIC DNA]</scope>
    <source>
        <strain evidence="5 6">CGMCC 1.7731</strain>
    </source>
</reference>
<evidence type="ECO:0000256" key="1">
    <source>
        <dbReference type="ARBA" id="ARBA00023015"/>
    </source>
</evidence>
<name>A0A0M5KZ54_9SPHN</name>
<dbReference type="SMART" id="SM00342">
    <property type="entry name" value="HTH_ARAC"/>
    <property type="match status" value="1"/>
</dbReference>
<dbReference type="InterPro" id="IPR046532">
    <property type="entry name" value="DUF6597"/>
</dbReference>
<gene>
    <name evidence="5" type="ORF">AMC99_02690</name>
</gene>
<dbReference type="STRING" id="361183.AMC99_02690"/>
<dbReference type="Pfam" id="PF12833">
    <property type="entry name" value="HTH_18"/>
    <property type="match status" value="1"/>
</dbReference>
<dbReference type="AlphaFoldDB" id="A0A0M5KZ54"/>
<keyword evidence="2" id="KW-0238">DNA-binding</keyword>
<organism evidence="5 6">
    <name type="scientific">Altererythrobacter epoxidivorans</name>
    <dbReference type="NCBI Taxonomy" id="361183"/>
    <lineage>
        <taxon>Bacteria</taxon>
        <taxon>Pseudomonadati</taxon>
        <taxon>Pseudomonadota</taxon>
        <taxon>Alphaproteobacteria</taxon>
        <taxon>Sphingomonadales</taxon>
        <taxon>Erythrobacteraceae</taxon>
        <taxon>Altererythrobacter</taxon>
    </lineage>
</organism>
<dbReference type="Pfam" id="PF20240">
    <property type="entry name" value="DUF6597"/>
    <property type="match status" value="1"/>
</dbReference>
<sequence>MSDNPDEDLWRKHIVPLTGMSRDGMPLSENRAPSPDLEPWVARLVSAKMTNDPNAHVACGMCNDLLYTRVIFNGRWTAMTADGHDSFEHEVLQFGQQSKFMPLSCTGDIMSAGFGLRAGAFHALTGRSAHELTDRIERTDIFGVLADDIKDVFSDEYSPEDWNLALEEALRRYIDRHDPAPPNPVTSAFELAAFADPTQSLGDFAEQHNISLRQLERLVKRDFGLTPRTVMRRARALDMAALICGVADESEEEEILLRYFDQSHLIREFASFFGVTPEKFRARPRPLITLTLEQRQARRLEELDRLKPGEKRPWFRSDY</sequence>
<feature type="domain" description="HTH araC/xylS-type" evidence="4">
    <location>
        <begin position="200"/>
        <end position="283"/>
    </location>
</feature>
<evidence type="ECO:0000256" key="2">
    <source>
        <dbReference type="ARBA" id="ARBA00023125"/>
    </source>
</evidence>
<evidence type="ECO:0000313" key="6">
    <source>
        <dbReference type="Proteomes" id="UP000057938"/>
    </source>
</evidence>
<protein>
    <submittedName>
        <fullName evidence="5">Transcriptional regulator, AraC family</fullName>
    </submittedName>
</protein>
<keyword evidence="1" id="KW-0805">Transcription regulation</keyword>
<dbReference type="Gene3D" id="1.10.10.60">
    <property type="entry name" value="Homeodomain-like"/>
    <property type="match status" value="1"/>
</dbReference>
<dbReference type="InterPro" id="IPR050204">
    <property type="entry name" value="AraC_XylS_family_regulators"/>
</dbReference>
<proteinExistence type="predicted"/>
<dbReference type="GO" id="GO:0003700">
    <property type="term" value="F:DNA-binding transcription factor activity"/>
    <property type="evidence" value="ECO:0007669"/>
    <property type="project" value="InterPro"/>
</dbReference>
<dbReference type="PROSITE" id="PS01124">
    <property type="entry name" value="HTH_ARAC_FAMILY_2"/>
    <property type="match status" value="1"/>
</dbReference>
<dbReference type="KEGG" id="aep:AMC99_02690"/>
<dbReference type="Proteomes" id="UP000057938">
    <property type="component" value="Chromosome"/>
</dbReference>